<dbReference type="GO" id="GO:0003735">
    <property type="term" value="F:structural constituent of ribosome"/>
    <property type="evidence" value="ECO:0007669"/>
    <property type="project" value="InterPro"/>
</dbReference>
<evidence type="ECO:0000313" key="2">
    <source>
        <dbReference type="EMBL" id="VDP62774.1"/>
    </source>
</evidence>
<dbReference type="GO" id="GO:0042781">
    <property type="term" value="F:3'-tRNA processing endoribonuclease activity"/>
    <property type="evidence" value="ECO:0007669"/>
    <property type="project" value="TreeGrafter"/>
</dbReference>
<dbReference type="Proteomes" id="UP000279833">
    <property type="component" value="Unassembled WGS sequence"/>
</dbReference>
<evidence type="ECO:0000259" key="1">
    <source>
        <dbReference type="Pfam" id="PF10484"/>
    </source>
</evidence>
<protein>
    <submittedName>
        <fullName evidence="4">MRP-S23 domain-containing protein</fullName>
    </submittedName>
</protein>
<keyword evidence="3" id="KW-1185">Reference proteome</keyword>
<dbReference type="EMBL" id="UZAK01039345">
    <property type="protein sequence ID" value="VDP62774.1"/>
    <property type="molecule type" value="Genomic_DNA"/>
</dbReference>
<dbReference type="Pfam" id="PF23023">
    <property type="entry name" value="Anti-Pycsar_Apyc1"/>
    <property type="match status" value="1"/>
</dbReference>
<dbReference type="AlphaFoldDB" id="A0A183KPS9"/>
<dbReference type="WBParaSite" id="SCUD_0001706401-mRNA-1">
    <property type="protein sequence ID" value="SCUD_0001706401-mRNA-1"/>
    <property type="gene ID" value="SCUD_0001706401"/>
</dbReference>
<organism evidence="4">
    <name type="scientific">Schistosoma curassoni</name>
    <dbReference type="NCBI Taxonomy" id="6186"/>
    <lineage>
        <taxon>Eukaryota</taxon>
        <taxon>Metazoa</taxon>
        <taxon>Spiralia</taxon>
        <taxon>Lophotrochozoa</taxon>
        <taxon>Platyhelminthes</taxon>
        <taxon>Trematoda</taxon>
        <taxon>Digenea</taxon>
        <taxon>Strigeidida</taxon>
        <taxon>Schistosomatoidea</taxon>
        <taxon>Schistosomatidae</taxon>
        <taxon>Schistosoma</taxon>
    </lineage>
</organism>
<proteinExistence type="predicted"/>
<dbReference type="PANTHER" id="PTHR46018">
    <property type="entry name" value="ZINC PHOSPHODIESTERASE ELAC PROTEIN 1"/>
    <property type="match status" value="1"/>
</dbReference>
<gene>
    <name evidence="2" type="ORF">SCUD_LOCUS17061</name>
</gene>
<reference evidence="4" key="1">
    <citation type="submission" date="2016-06" db="UniProtKB">
        <authorList>
            <consortium name="WormBaseParasite"/>
        </authorList>
    </citation>
    <scope>IDENTIFICATION</scope>
</reference>
<dbReference type="GO" id="GO:0006412">
    <property type="term" value="P:translation"/>
    <property type="evidence" value="ECO:0007669"/>
    <property type="project" value="InterPro"/>
</dbReference>
<dbReference type="InterPro" id="IPR023611">
    <property type="entry name" value="mS23_dom_met"/>
</dbReference>
<dbReference type="GO" id="GO:0005840">
    <property type="term" value="C:ribosome"/>
    <property type="evidence" value="ECO:0007669"/>
    <property type="project" value="InterPro"/>
</dbReference>
<evidence type="ECO:0000313" key="3">
    <source>
        <dbReference type="Proteomes" id="UP000279833"/>
    </source>
</evidence>
<dbReference type="GO" id="GO:0005634">
    <property type="term" value="C:nucleus"/>
    <property type="evidence" value="ECO:0007669"/>
    <property type="project" value="TreeGrafter"/>
</dbReference>
<dbReference type="STRING" id="6186.A0A183KPS9"/>
<feature type="domain" description="Small ribosomal subunit protein mS23 conserved" evidence="1">
    <location>
        <begin position="2"/>
        <end position="51"/>
    </location>
</feature>
<name>A0A183KPS9_9TREM</name>
<dbReference type="InterPro" id="IPR036866">
    <property type="entry name" value="RibonucZ/Hydroxyglut_hydro"/>
</dbReference>
<dbReference type="Pfam" id="PF10484">
    <property type="entry name" value="MRP-S23"/>
    <property type="match status" value="1"/>
</dbReference>
<sequence>MIEKGALDYEDRPLWYDVYKAFPPRIDPSYDRPCPTTTVQNIIYPEDCERAGASGVVLRDLCSGSQWLFDCGEGVQIQAQKSSFVHFGKINSIFISHLHGDHMFGLPGLLCTIDQKGEANSVVLEDVDRQNDGASINIYGPKGLRRFLRLALALSR</sequence>
<reference evidence="2 3" key="2">
    <citation type="submission" date="2018-11" db="EMBL/GenBank/DDBJ databases">
        <authorList>
            <consortium name="Pathogen Informatics"/>
        </authorList>
    </citation>
    <scope>NUCLEOTIDE SEQUENCE [LARGE SCALE GENOMIC DNA]</scope>
    <source>
        <strain evidence="2">Dakar</strain>
        <strain evidence="3">Dakar, Senegal</strain>
    </source>
</reference>
<accession>A0A183KPS9</accession>
<dbReference type="PANTHER" id="PTHR46018:SF2">
    <property type="entry name" value="ZINC PHOSPHODIESTERASE ELAC PROTEIN 1"/>
    <property type="match status" value="1"/>
</dbReference>
<dbReference type="Gene3D" id="3.60.15.10">
    <property type="entry name" value="Ribonuclease Z/Hydroxyacylglutathione hydrolase-like"/>
    <property type="match status" value="1"/>
</dbReference>
<dbReference type="SUPFAM" id="SSF56281">
    <property type="entry name" value="Metallo-hydrolase/oxidoreductase"/>
    <property type="match status" value="1"/>
</dbReference>
<evidence type="ECO:0000313" key="4">
    <source>
        <dbReference type="WBParaSite" id="SCUD_0001706401-mRNA-1"/>
    </source>
</evidence>